<dbReference type="Proteomes" id="UP001642260">
    <property type="component" value="Unassembled WGS sequence"/>
</dbReference>
<proteinExistence type="predicted"/>
<feature type="region of interest" description="Disordered" evidence="1">
    <location>
        <begin position="158"/>
        <end position="194"/>
    </location>
</feature>
<organism evidence="2 3">
    <name type="scientific">Eruca vesicaria subsp. sativa</name>
    <name type="common">Garden rocket</name>
    <name type="synonym">Eruca sativa</name>
    <dbReference type="NCBI Taxonomy" id="29727"/>
    <lineage>
        <taxon>Eukaryota</taxon>
        <taxon>Viridiplantae</taxon>
        <taxon>Streptophyta</taxon>
        <taxon>Embryophyta</taxon>
        <taxon>Tracheophyta</taxon>
        <taxon>Spermatophyta</taxon>
        <taxon>Magnoliopsida</taxon>
        <taxon>eudicotyledons</taxon>
        <taxon>Gunneridae</taxon>
        <taxon>Pentapetalae</taxon>
        <taxon>rosids</taxon>
        <taxon>malvids</taxon>
        <taxon>Brassicales</taxon>
        <taxon>Brassicaceae</taxon>
        <taxon>Brassiceae</taxon>
        <taxon>Eruca</taxon>
    </lineage>
</organism>
<evidence type="ECO:0000256" key="1">
    <source>
        <dbReference type="SAM" id="MobiDB-lite"/>
    </source>
</evidence>
<accession>A0ABC8KAN7</accession>
<name>A0ABC8KAN7_ERUVS</name>
<keyword evidence="3" id="KW-1185">Reference proteome</keyword>
<feature type="region of interest" description="Disordered" evidence="1">
    <location>
        <begin position="260"/>
        <end position="299"/>
    </location>
</feature>
<evidence type="ECO:0000313" key="2">
    <source>
        <dbReference type="EMBL" id="CAH8354914.1"/>
    </source>
</evidence>
<protein>
    <submittedName>
        <fullName evidence="2">Uncharacterized protein</fullName>
    </submittedName>
</protein>
<evidence type="ECO:0000313" key="3">
    <source>
        <dbReference type="Proteomes" id="UP001642260"/>
    </source>
</evidence>
<gene>
    <name evidence="2" type="ORF">ERUC_LOCUS20669</name>
</gene>
<comment type="caution">
    <text evidence="2">The sequence shown here is derived from an EMBL/GenBank/DDBJ whole genome shotgun (WGS) entry which is preliminary data.</text>
</comment>
<dbReference type="AlphaFoldDB" id="A0ABC8KAN7"/>
<sequence>MYPEPEEQYREFPFGYPHEQTVGHKDGYGEAHTTMPCDISAFIRGELPRKRGHPSKMLSAAGEPLRAFTKKCQCKALFQNTQGDRSVVGNTKDFINQAKLCKPKTAEMWSRWYKKGFHGVIKAKLKGILEPIEFALVKRTAGFAIEVEEKIAAQLAAVSSSEKGNTEKDPRMDDDDLGASGGEPPKKKRGPPWKSSIASCDCDVLVQMLQKPRTAGLRVNIREELAGVMEPLKFSLVKRVAGQALDAKEWLVKRNVKAECDCSTEKDEDPEPAVGDASADGSGSETDRVPSPHCGWLSS</sequence>
<dbReference type="EMBL" id="CAKOAT010200155">
    <property type="protein sequence ID" value="CAH8354914.1"/>
    <property type="molecule type" value="Genomic_DNA"/>
</dbReference>
<reference evidence="2 3" key="1">
    <citation type="submission" date="2022-03" db="EMBL/GenBank/DDBJ databases">
        <authorList>
            <person name="Macdonald S."/>
            <person name="Ahmed S."/>
            <person name="Newling K."/>
        </authorList>
    </citation>
    <scope>NUCLEOTIDE SEQUENCE [LARGE SCALE GENOMIC DNA]</scope>
</reference>